<dbReference type="InterPro" id="IPR050816">
    <property type="entry name" value="Flavin-dep_Halogenase_NPB"/>
</dbReference>
<evidence type="ECO:0000313" key="1">
    <source>
        <dbReference type="EMBL" id="MFC3122827.1"/>
    </source>
</evidence>
<dbReference type="GO" id="GO:0016491">
    <property type="term" value="F:oxidoreductase activity"/>
    <property type="evidence" value="ECO:0007669"/>
    <property type="project" value="UniProtKB-KW"/>
</dbReference>
<dbReference type="Pfam" id="PF04820">
    <property type="entry name" value="Trp_halogenase"/>
    <property type="match status" value="1"/>
</dbReference>
<dbReference type="EC" id="1.14.19.-" evidence="1"/>
<dbReference type="InterPro" id="IPR033856">
    <property type="entry name" value="Trp_halogen"/>
</dbReference>
<dbReference type="PANTHER" id="PTHR43747">
    <property type="entry name" value="FAD-BINDING PROTEIN"/>
    <property type="match status" value="1"/>
</dbReference>
<keyword evidence="1" id="KW-0560">Oxidoreductase</keyword>
<dbReference type="PIRSF" id="PIRSF011396">
    <property type="entry name" value="Trp_halogenase"/>
    <property type="match status" value="1"/>
</dbReference>
<name>A0ABV7FVF7_9ALTE</name>
<organism evidence="1 2">
    <name type="scientific">Agaribacter flavus</name>
    <dbReference type="NCBI Taxonomy" id="1902781"/>
    <lineage>
        <taxon>Bacteria</taxon>
        <taxon>Pseudomonadati</taxon>
        <taxon>Pseudomonadota</taxon>
        <taxon>Gammaproteobacteria</taxon>
        <taxon>Alteromonadales</taxon>
        <taxon>Alteromonadaceae</taxon>
        <taxon>Agaribacter</taxon>
    </lineage>
</organism>
<dbReference type="PANTHER" id="PTHR43747:SF4">
    <property type="entry name" value="FLAVIN-DEPENDENT TRYPTOPHAN HALOGENASE"/>
    <property type="match status" value="1"/>
</dbReference>
<proteinExistence type="predicted"/>
<dbReference type="InterPro" id="IPR006905">
    <property type="entry name" value="Flavin_halogenase"/>
</dbReference>
<reference evidence="2" key="1">
    <citation type="journal article" date="2019" name="Int. J. Syst. Evol. Microbiol.">
        <title>The Global Catalogue of Microorganisms (GCM) 10K type strain sequencing project: providing services to taxonomists for standard genome sequencing and annotation.</title>
        <authorList>
            <consortium name="The Broad Institute Genomics Platform"/>
            <consortium name="The Broad Institute Genome Sequencing Center for Infectious Disease"/>
            <person name="Wu L."/>
            <person name="Ma J."/>
        </authorList>
    </citation>
    <scope>NUCLEOTIDE SEQUENCE [LARGE SCALE GENOMIC DNA]</scope>
    <source>
        <strain evidence="2">KCTC 52473</strain>
    </source>
</reference>
<dbReference type="EMBL" id="JBHRSW010000036">
    <property type="protein sequence ID" value="MFC3122827.1"/>
    <property type="molecule type" value="Genomic_DNA"/>
</dbReference>
<gene>
    <name evidence="1" type="ORF">ACFOHL_14475</name>
</gene>
<sequence length="495" mass="56500">MKINTTKVVIAGGGTAGWMTAVAMCKLIKNIDVTLVESEEIGTIGVGEATIPTLQFFHEILDINEADFLRETQGTFKLGIKFENWKQIEHSYIHAFGKTGKDCWACDFQHFWVKAQKLGLTNEFGDFCVEQVAASLGKFARVKNNGINYAYHIDASKYTLYLRKICEQRGLKRIEGKIQSVELNKDNGKVRALKLSSGKELPGDLFIDCTGQRGLLIGQALKTEYKDWSNWLPNDRAIALQSTSVEPPKPYTRSIAHSCGWQWRIPLQNRVGNGIVYSSKYMSDNDAEKLLFKHIDGQPLTSPKLIEFKTGSRRLHWNKNCVAIGLSSAFLEPLESTSIHLIQRSIIRLLKLFPSNGILQSHVDEFNQQTAVDIEAIRDFIIMHYVVTERDDSAYWRYFKGIKLPKNLHHRLRLFEESGHICLKNGELFEDSWMQVLIGQGLIPKYYHPIVDNMSDAELKQFINMMKDRELKRANSLPSHQSFIDEYCKTALTKM</sequence>
<accession>A0ABV7FVF7</accession>
<keyword evidence="2" id="KW-1185">Reference proteome</keyword>
<comment type="caution">
    <text evidence="1">The sequence shown here is derived from an EMBL/GenBank/DDBJ whole genome shotgun (WGS) entry which is preliminary data.</text>
</comment>
<dbReference type="Gene3D" id="3.50.50.60">
    <property type="entry name" value="FAD/NAD(P)-binding domain"/>
    <property type="match status" value="1"/>
</dbReference>
<dbReference type="InterPro" id="IPR036188">
    <property type="entry name" value="FAD/NAD-bd_sf"/>
</dbReference>
<dbReference type="SUPFAM" id="SSF51905">
    <property type="entry name" value="FAD/NAD(P)-binding domain"/>
    <property type="match status" value="1"/>
</dbReference>
<evidence type="ECO:0000313" key="2">
    <source>
        <dbReference type="Proteomes" id="UP001595478"/>
    </source>
</evidence>
<dbReference type="Proteomes" id="UP001595478">
    <property type="component" value="Unassembled WGS sequence"/>
</dbReference>
<protein>
    <submittedName>
        <fullName evidence="1">Tryptophan halogenase family protein</fullName>
        <ecNumber evidence="1">1.14.19.-</ecNumber>
    </submittedName>
</protein>
<dbReference type="RefSeq" id="WP_376920957.1">
    <property type="nucleotide sequence ID" value="NZ_JBHRSW010000036.1"/>
</dbReference>